<protein>
    <recommendedName>
        <fullName evidence="9 10">RNA cytidine acetyltransferase</fullName>
        <ecNumber evidence="10">2.3.1.-</ecNumber>
    </recommendedName>
    <alternativeName>
        <fullName evidence="10">18S rRNA cytosine acetyltransferase</fullName>
    </alternativeName>
</protein>
<dbReference type="GO" id="GO:0005524">
    <property type="term" value="F:ATP binding"/>
    <property type="evidence" value="ECO:0007669"/>
    <property type="project" value="UniProtKB-UniRule"/>
</dbReference>
<comment type="catalytic activity">
    <reaction evidence="10">
        <text>a cytidine in 18S rRNA + acetyl-CoA + ATP + H2O = an N(4)-acetylcytidine in 18S rRNA + ADP + phosphate + CoA + H(+)</text>
        <dbReference type="Rhea" id="RHEA:51424"/>
        <dbReference type="Rhea" id="RHEA-COMP:13575"/>
        <dbReference type="Rhea" id="RHEA-COMP:13576"/>
        <dbReference type="ChEBI" id="CHEBI:15377"/>
        <dbReference type="ChEBI" id="CHEBI:15378"/>
        <dbReference type="ChEBI" id="CHEBI:30616"/>
        <dbReference type="ChEBI" id="CHEBI:43474"/>
        <dbReference type="ChEBI" id="CHEBI:57287"/>
        <dbReference type="ChEBI" id="CHEBI:57288"/>
        <dbReference type="ChEBI" id="CHEBI:74900"/>
        <dbReference type="ChEBI" id="CHEBI:82748"/>
        <dbReference type="ChEBI" id="CHEBI:456216"/>
    </reaction>
</comment>
<dbReference type="PANTHER" id="PTHR10925">
    <property type="entry name" value="N-ACETYLTRANSFERASE 10"/>
    <property type="match status" value="1"/>
</dbReference>
<dbReference type="Pfam" id="PF13718">
    <property type="entry name" value="GNAT_acetyltr_2"/>
    <property type="match status" value="1"/>
</dbReference>
<feature type="binding site" evidence="10">
    <location>
        <begin position="275"/>
        <end position="284"/>
    </location>
    <ligand>
        <name>ATP</name>
        <dbReference type="ChEBI" id="CHEBI:30616"/>
    </ligand>
</feature>
<keyword evidence="7 10" id="KW-0539">Nucleus</keyword>
<dbReference type="InterPro" id="IPR000182">
    <property type="entry name" value="GNAT_dom"/>
</dbReference>
<comment type="function">
    <text evidence="10">RNA cytidine acetyltransferase with specificity toward both 18S rRNA and tRNAs. Catalyzes the formation of N(4)-acetylcytidine (ac4C) in 18S rRNA. Required for early nucleolar cleavages of precursor rRNA at sites A0, A1 and A2 during 18S rRNA synthesis. Catalyzes the formation of ac4C in serine and leucine tRNAs. Requires a tRNA-binding adapter protein for full tRNA acetyltransferase activity but not for 18S rRNA acetylation.</text>
</comment>
<dbReference type="InterPro" id="IPR013562">
    <property type="entry name" value="TmcA/NAT10_N"/>
</dbReference>
<feature type="domain" description="TcmA/NAT10 helicase" evidence="12">
    <location>
        <begin position="270"/>
        <end position="460"/>
    </location>
</feature>
<feature type="binding site" evidence="10">
    <location>
        <begin position="607"/>
        <end position="613"/>
    </location>
    <ligand>
        <name>acetyl-CoA</name>
        <dbReference type="ChEBI" id="CHEBI:57288"/>
    </ligand>
</feature>
<dbReference type="InterPro" id="IPR033688">
    <property type="entry name" value="NAT10"/>
</dbReference>
<dbReference type="VEuPathDB" id="AmoebaDB:EHI_033750"/>
<name>A0A5K1V1V1_ENTHI</name>
<dbReference type="Gene3D" id="3.40.50.11040">
    <property type="match status" value="1"/>
</dbReference>
<feature type="binding site" evidence="10">
    <location>
        <position position="442"/>
    </location>
    <ligand>
        <name>ATP</name>
        <dbReference type="ChEBI" id="CHEBI:30616"/>
    </ligand>
</feature>
<dbReference type="FunFam" id="3.40.50.300:FF:002218">
    <property type="entry name" value="tRNA(Met) cytidine acetyltransferase TmcA"/>
    <property type="match status" value="1"/>
</dbReference>
<organism evidence="16 17">
    <name type="scientific">Entamoeba histolytica</name>
    <dbReference type="NCBI Taxonomy" id="5759"/>
    <lineage>
        <taxon>Eukaryota</taxon>
        <taxon>Amoebozoa</taxon>
        <taxon>Evosea</taxon>
        <taxon>Archamoebae</taxon>
        <taxon>Mastigamoebida</taxon>
        <taxon>Entamoebidae</taxon>
        <taxon>Entamoeba</taxon>
    </lineage>
</organism>
<feature type="region of interest" description="Disordered" evidence="11">
    <location>
        <begin position="954"/>
        <end position="978"/>
    </location>
</feature>
<evidence type="ECO:0000256" key="5">
    <source>
        <dbReference type="ARBA" id="ARBA00022741"/>
    </source>
</evidence>
<dbReference type="VEuPathDB" id="AmoebaDB:EHI5A_169230"/>
<dbReference type="InterPro" id="IPR032672">
    <property type="entry name" value="TmcA/NAT10/Kre33"/>
</dbReference>
<dbReference type="InterPro" id="IPR027417">
    <property type="entry name" value="P-loop_NTPase"/>
</dbReference>
<keyword evidence="2 10" id="KW-0698">rRNA processing</keyword>
<evidence type="ECO:0000256" key="3">
    <source>
        <dbReference type="ARBA" id="ARBA00022679"/>
    </source>
</evidence>
<comment type="subcellular location">
    <subcellularLocation>
        <location evidence="1 10">Nucleus</location>
        <location evidence="1 10">Nucleolus</location>
    </subcellularLocation>
</comment>
<dbReference type="Gene3D" id="3.40.630.30">
    <property type="match status" value="1"/>
</dbReference>
<keyword evidence="8 10" id="KW-0012">Acyltransferase</keyword>
<feature type="compositionally biased region" description="Basic and acidic residues" evidence="11">
    <location>
        <begin position="865"/>
        <end position="884"/>
    </location>
</feature>
<dbReference type="GO" id="GO:1990883">
    <property type="term" value="F:18S rRNA cytidine N-acetyltransferase activity"/>
    <property type="evidence" value="ECO:0007669"/>
    <property type="project" value="TreeGrafter"/>
</dbReference>
<feature type="compositionally biased region" description="Basic residues" evidence="11">
    <location>
        <begin position="964"/>
        <end position="978"/>
    </location>
</feature>
<dbReference type="GO" id="GO:0051392">
    <property type="term" value="F:tRNA cytidine N4-acetyltransferase activity"/>
    <property type="evidence" value="ECO:0007669"/>
    <property type="project" value="RHEA"/>
</dbReference>
<dbReference type="GO" id="GO:0051391">
    <property type="term" value="P:tRNA acetylation"/>
    <property type="evidence" value="ECO:0007669"/>
    <property type="project" value="UniProtKB-UniRule"/>
</dbReference>
<dbReference type="Pfam" id="PF13725">
    <property type="entry name" value="tRNA_bind_2"/>
    <property type="match status" value="1"/>
</dbReference>
<evidence type="ECO:0000313" key="16">
    <source>
        <dbReference type="EMBL" id="GAT96112.1"/>
    </source>
</evidence>
<accession>A0A5K1V1V1</accession>
<evidence type="ECO:0000256" key="6">
    <source>
        <dbReference type="ARBA" id="ARBA00022840"/>
    </source>
</evidence>
<dbReference type="AlphaFoldDB" id="A0A5K1V1V1"/>
<evidence type="ECO:0000256" key="4">
    <source>
        <dbReference type="ARBA" id="ARBA00022694"/>
    </source>
</evidence>
<evidence type="ECO:0000259" key="13">
    <source>
        <dbReference type="Pfam" id="PF08351"/>
    </source>
</evidence>
<evidence type="ECO:0000256" key="8">
    <source>
        <dbReference type="ARBA" id="ARBA00023315"/>
    </source>
</evidence>
<proteinExistence type="inferred from homology"/>
<comment type="catalytic activity">
    <reaction evidence="10">
        <text>a cytidine in tRNA + acetyl-CoA + ATP + H2O = an N(4)-acetylcytidine in tRNA + ADP + phosphate + CoA + H(+)</text>
        <dbReference type="Rhea" id="RHEA:53876"/>
        <dbReference type="Rhea" id="RHEA-COMP:13670"/>
        <dbReference type="Rhea" id="RHEA-COMP:13671"/>
        <dbReference type="ChEBI" id="CHEBI:15377"/>
        <dbReference type="ChEBI" id="CHEBI:15378"/>
        <dbReference type="ChEBI" id="CHEBI:30616"/>
        <dbReference type="ChEBI" id="CHEBI:43474"/>
        <dbReference type="ChEBI" id="CHEBI:57287"/>
        <dbReference type="ChEBI" id="CHEBI:57288"/>
        <dbReference type="ChEBI" id="CHEBI:74900"/>
        <dbReference type="ChEBI" id="CHEBI:82748"/>
        <dbReference type="ChEBI" id="CHEBI:456216"/>
    </reaction>
</comment>
<dbReference type="VEuPathDB" id="AmoebaDB:KM1_218750"/>
<keyword evidence="6 10" id="KW-0067">ATP-binding</keyword>
<dbReference type="VEuPathDB" id="AmoebaDB:EHI8A_142760"/>
<keyword evidence="5 10" id="KW-0547">Nucleotide-binding</keyword>
<dbReference type="GO" id="GO:1904812">
    <property type="term" value="P:rRNA acetylation involved in maturation of SSU-rRNA"/>
    <property type="evidence" value="ECO:0007669"/>
    <property type="project" value="InterPro"/>
</dbReference>
<feature type="region of interest" description="Disordered" evidence="11">
    <location>
        <begin position="865"/>
        <end position="900"/>
    </location>
</feature>
<dbReference type="EC" id="2.3.1.-" evidence="10"/>
<gene>
    <name evidence="16" type="ORF">CL6EHI_033750</name>
</gene>
<evidence type="ECO:0000259" key="12">
    <source>
        <dbReference type="Pfam" id="PF05127"/>
    </source>
</evidence>
<comment type="similarity">
    <text evidence="10">Belongs to the RNA cytidine acetyltransferase family. NAT10 subfamily.</text>
</comment>
<feature type="domain" description="Possible tRNA binding" evidence="15">
    <location>
        <begin position="725"/>
        <end position="894"/>
    </location>
</feature>
<feature type="domain" description="TmcA/NAT10 N-terminal" evidence="13">
    <location>
        <begin position="9"/>
        <end position="195"/>
    </location>
</feature>
<dbReference type="Pfam" id="PF08351">
    <property type="entry name" value="TmcA_N"/>
    <property type="match status" value="1"/>
</dbReference>
<comment type="caution">
    <text evidence="16">The sequence shown here is derived from an EMBL/GenBank/DDBJ whole genome shotgun (WGS) entry which is preliminary data.</text>
</comment>
<dbReference type="GO" id="GO:0030686">
    <property type="term" value="C:90S preribosome"/>
    <property type="evidence" value="ECO:0007669"/>
    <property type="project" value="TreeGrafter"/>
</dbReference>
<dbReference type="HAMAP" id="MF_03211">
    <property type="entry name" value="RNA_acetyltr_Nat10"/>
    <property type="match status" value="1"/>
</dbReference>
<reference evidence="16 17" key="1">
    <citation type="submission" date="2016-05" db="EMBL/GenBank/DDBJ databases">
        <title>First whole genome sequencing of Entamoeba histolytica HM1:IMSS-clone-6.</title>
        <authorList>
            <person name="Mukherjee Avik.K."/>
            <person name="Izumyama S."/>
            <person name="Nakada-Tsukui K."/>
            <person name="Nozaki T."/>
        </authorList>
    </citation>
    <scope>NUCLEOTIDE SEQUENCE [LARGE SCALE GENOMIC DNA]</scope>
    <source>
        <strain evidence="16 17">HM1:IMSS clone 6</strain>
    </source>
</reference>
<dbReference type="PANTHER" id="PTHR10925:SF5">
    <property type="entry name" value="RNA CYTIDINE ACETYLTRANSFERASE"/>
    <property type="match status" value="1"/>
</dbReference>
<dbReference type="EMBL" id="BDEQ01000001">
    <property type="protein sequence ID" value="GAT96112.1"/>
    <property type="molecule type" value="Genomic_DNA"/>
</dbReference>
<dbReference type="GO" id="GO:0000049">
    <property type="term" value="F:tRNA binding"/>
    <property type="evidence" value="ECO:0007669"/>
    <property type="project" value="TreeGrafter"/>
</dbReference>
<evidence type="ECO:0000256" key="9">
    <source>
        <dbReference type="ARBA" id="ARBA00068357"/>
    </source>
</evidence>
<dbReference type="InterPro" id="IPR007807">
    <property type="entry name" value="TcmA/NAT10_helicase"/>
</dbReference>
<evidence type="ECO:0000259" key="14">
    <source>
        <dbReference type="Pfam" id="PF13718"/>
    </source>
</evidence>
<keyword evidence="4 10" id="KW-0819">tRNA processing</keyword>
<feature type="domain" description="N-acetyltransferase" evidence="14">
    <location>
        <begin position="501"/>
        <end position="718"/>
    </location>
</feature>
<keyword evidence="3 10" id="KW-0808">Transferase</keyword>
<sequence>MSKKRVDPRLKTLIENGVKLGERTFIMIVGSKGVEQVMNIYYMYTKAANVAKDSVLWCYKKDLAFSSNQKKRLKHKMHNKGEAENAFELFLSTTEIKYVYYKESHKVLGNTFGMLVLQDFEAMTPNILCRTVETVRGGGLVVVLLTGMTSIKQLYNLNMDIHNRYRGEDTKEITSRFNERFVLSLSDNKNSIVVSDELDVVPVFEHTLRIDPVEKKVEIKEELENLRCAYEEVQYLNEIVKITTTADQAKCVVSLFDSLKEKTLNTTISITAGRGRGKSAALGLTIACSVALGYSNIFVTAPSPENVKTVFEFAVKGLEIFGMKEHLDFDVVQTTKSEYGKAVVRVNIHQNHRQTIQYILPNDTAQLSQAELLVIDEAAAIPLPLVKGLLGNYNVMLSTTTNGYEGTGRSLSLKLIKELREGISKYSNGRLFKECTLTEPIRYSSNDQVEKWLNKLLCLDASNTLMHITSTPSPDECELYYVNRDTLFSYNRDAEKFLQQLQGLFVTSHYKNTPNDMQLLADAPNHMIFILTGPVQNGEELPDILAAVQLSLEGGIARKRVSESWFRGKKETGDLIPWTLTQQFLDDEFAGLMGARVVRICTHPDVTNMGYGSKILQMLELYFTGCIVSLGEMEEEPKANNDQKEMETDEVEVRKELEPLLINPGNRKAEMLDYLGVAFGYTPQLSKFWTCSGYQPTYLRLTANDITGEHSCIMVKQLSKNMGNWEEQYTQDFKKRFSLLLGFEFKSMNAVDAFKLVQCKNKDSSVSLNFDQRAIKRLEYYSKNLIDYHIVLDLLPCIAQAVSNGLDIQLTITQQIIFVGMGLQFKSVDEIGSELKLASAQVMALFNKAIRKVVTFLEEKKEGTNAKQSMEEEVKATEEIKENDDISEEKEEEKQSEIDPSIIRQRKLKLKELGIDDPDMFKINNTTHEIKEIDTLKGRIPTTLSIQRKEKVDKLQVKYPQKPKSGKPKKHFKKMAKK</sequence>
<evidence type="ECO:0000256" key="11">
    <source>
        <dbReference type="SAM" id="MobiDB-lite"/>
    </source>
</evidence>
<evidence type="ECO:0000256" key="7">
    <source>
        <dbReference type="ARBA" id="ARBA00023242"/>
    </source>
</evidence>
<dbReference type="Gene3D" id="3.40.50.300">
    <property type="entry name" value="P-loop containing nucleotide triphosphate hydrolases"/>
    <property type="match status" value="1"/>
</dbReference>
<dbReference type="Proteomes" id="UP000078387">
    <property type="component" value="Unassembled WGS sequence"/>
</dbReference>
<evidence type="ECO:0000313" key="17">
    <source>
        <dbReference type="Proteomes" id="UP000078387"/>
    </source>
</evidence>
<evidence type="ECO:0000256" key="2">
    <source>
        <dbReference type="ARBA" id="ARBA00022552"/>
    </source>
</evidence>
<comment type="caution">
    <text evidence="10">Lacks conserved residue(s) required for the propagation of feature annotation.</text>
</comment>
<dbReference type="VEuPathDB" id="AmoebaDB:EHI7A_131000"/>
<dbReference type="GO" id="GO:0005730">
    <property type="term" value="C:nucleolus"/>
    <property type="evidence" value="ECO:0007669"/>
    <property type="project" value="UniProtKB-SubCell"/>
</dbReference>
<evidence type="ECO:0000256" key="1">
    <source>
        <dbReference type="ARBA" id="ARBA00004604"/>
    </source>
</evidence>
<dbReference type="InterPro" id="IPR027992">
    <property type="entry name" value="tRNA_bind_dom"/>
</dbReference>
<evidence type="ECO:0000259" key="15">
    <source>
        <dbReference type="Pfam" id="PF13725"/>
    </source>
</evidence>
<dbReference type="OMA" id="VGRFNEX"/>
<dbReference type="Pfam" id="PF05127">
    <property type="entry name" value="NAT10_TcmA_helicase"/>
    <property type="match status" value="1"/>
</dbReference>
<evidence type="ECO:0000256" key="10">
    <source>
        <dbReference type="HAMAP-Rule" id="MF_03211"/>
    </source>
</evidence>